<dbReference type="PROSITE" id="PS50222">
    <property type="entry name" value="EF_HAND_2"/>
    <property type="match status" value="1"/>
</dbReference>
<dbReference type="InterPro" id="IPR018247">
    <property type="entry name" value="EF_Hand_1_Ca_BS"/>
</dbReference>
<dbReference type="InterPro" id="IPR011992">
    <property type="entry name" value="EF-hand-dom_pair"/>
</dbReference>
<dbReference type="PANTHER" id="PTHR13890:SF42">
    <property type="entry name" value="MAGNESIUM TRANSPORTER"/>
    <property type="match status" value="1"/>
</dbReference>
<feature type="transmembrane region" description="Helical" evidence="3">
    <location>
        <begin position="440"/>
        <end position="466"/>
    </location>
</feature>
<dbReference type="PANTHER" id="PTHR13890">
    <property type="entry name" value="RNA SPLICING PROTEIN MRS2, MITOCHONDRIAL"/>
    <property type="match status" value="1"/>
</dbReference>
<protein>
    <recommendedName>
        <fullName evidence="3">Magnesium transporter</fullName>
    </recommendedName>
</protein>
<comment type="subcellular location">
    <subcellularLocation>
        <location evidence="3">Membrane</location>
        <topology evidence="3">Multi-pass membrane protein</topology>
    </subcellularLocation>
</comment>
<keyword evidence="3" id="KW-0472">Membrane</keyword>
<proteinExistence type="inferred from homology"/>
<keyword evidence="3" id="KW-0460">Magnesium</keyword>
<gene>
    <name evidence="5" type="ORF">KP509_01G115600</name>
</gene>
<feature type="domain" description="EF-hand" evidence="4">
    <location>
        <begin position="525"/>
        <end position="560"/>
    </location>
</feature>
<keyword evidence="3" id="KW-1133">Transmembrane helix</keyword>
<keyword evidence="2" id="KW-0106">Calcium</keyword>
<evidence type="ECO:0000313" key="6">
    <source>
        <dbReference type="Proteomes" id="UP000825935"/>
    </source>
</evidence>
<dbReference type="SUPFAM" id="SSF47473">
    <property type="entry name" value="EF-hand"/>
    <property type="match status" value="1"/>
</dbReference>
<evidence type="ECO:0000256" key="1">
    <source>
        <dbReference type="ARBA" id="ARBA00007535"/>
    </source>
</evidence>
<feature type="transmembrane region" description="Helical" evidence="3">
    <location>
        <begin position="407"/>
        <end position="428"/>
    </location>
</feature>
<dbReference type="Gene3D" id="1.10.238.10">
    <property type="entry name" value="EF-hand"/>
    <property type="match status" value="1"/>
</dbReference>
<dbReference type="Gene3D" id="1.20.58.340">
    <property type="entry name" value="Magnesium transport protein CorA, transmembrane region"/>
    <property type="match status" value="1"/>
</dbReference>
<comment type="similarity">
    <text evidence="1 3">Belongs to the CorA metal ion transporter (MIT) (TC 1.A.35.5) family.</text>
</comment>
<evidence type="ECO:0000256" key="2">
    <source>
        <dbReference type="ARBA" id="ARBA00022837"/>
    </source>
</evidence>
<dbReference type="GO" id="GO:0015095">
    <property type="term" value="F:magnesium ion transmembrane transporter activity"/>
    <property type="evidence" value="ECO:0007669"/>
    <property type="project" value="UniProtKB-ARBA"/>
</dbReference>
<dbReference type="OrthoDB" id="10251508at2759"/>
<sequence>MSKLLSKLAAALQYLQTGKIEFGKRGRLASFLDSWSVNQDCFYLPERRFEGNWSIHSRNSHEYVECCLQGKLAAPKRLGLHIISSKSNNYDVFQKQEAAEQVRYSCGPLSSGSSSFTRDERIPFSGSVRYSVIRINENGTWEPLVLNTTELGVHAKDLDLLAGNFFIPKRSAIAVRNNQILVRMENVRALIFKSHCLLFDAHSPRKNSLRPLSMKEDGKHNPREAFASLMADHAKQTLKNNQGQLPFHLGMLECILDETCSFFHQKVERLKLVVESMLEELTNDVSTGGLHRLLPLKSALTEVEHDVRDTHEAMEQILGSDDTLDALCLRDEEAYDGEGESQKVLLKKEQRAMKIRQAAADLIVSYQREVDDAGGALEEMRKGMDSAQEVWELGLDTTRNRIITMNLYISMATVTLSLATVPASFFGMNLASGIEGHPNMFYWVMGTTSAFALTCFIGLIFALRVVPTFKDKKRAQDLAALRDLLQHMDTIDDIVQLVAGTGGDKKMSRGQFEEILKAHSSTQFIRKRELDLIFKMFDRDQNRTLETSEWNALSQKQTKQRACRY</sequence>
<dbReference type="AlphaFoldDB" id="A0A8T2VTD5"/>
<dbReference type="PROSITE" id="PS00018">
    <property type="entry name" value="EF_HAND_1"/>
    <property type="match status" value="1"/>
</dbReference>
<dbReference type="Proteomes" id="UP000825935">
    <property type="component" value="Chromosome 1"/>
</dbReference>
<dbReference type="InterPro" id="IPR039204">
    <property type="entry name" value="MRS2-like"/>
</dbReference>
<organism evidence="5 6">
    <name type="scientific">Ceratopteris richardii</name>
    <name type="common">Triangle waterfern</name>
    <dbReference type="NCBI Taxonomy" id="49495"/>
    <lineage>
        <taxon>Eukaryota</taxon>
        <taxon>Viridiplantae</taxon>
        <taxon>Streptophyta</taxon>
        <taxon>Embryophyta</taxon>
        <taxon>Tracheophyta</taxon>
        <taxon>Polypodiopsida</taxon>
        <taxon>Polypodiidae</taxon>
        <taxon>Polypodiales</taxon>
        <taxon>Pteridineae</taxon>
        <taxon>Pteridaceae</taxon>
        <taxon>Parkerioideae</taxon>
        <taxon>Ceratopteris</taxon>
    </lineage>
</organism>
<evidence type="ECO:0000259" key="4">
    <source>
        <dbReference type="PROSITE" id="PS50222"/>
    </source>
</evidence>
<dbReference type="EMBL" id="CM035406">
    <property type="protein sequence ID" value="KAH7447659.1"/>
    <property type="molecule type" value="Genomic_DNA"/>
</dbReference>
<keyword evidence="3" id="KW-0812">Transmembrane</keyword>
<accession>A0A8T2VTD5</accession>
<evidence type="ECO:0000313" key="5">
    <source>
        <dbReference type="EMBL" id="KAH7447659.1"/>
    </source>
</evidence>
<keyword evidence="6" id="KW-1185">Reference proteome</keyword>
<keyword evidence="3" id="KW-0813">Transport</keyword>
<evidence type="ECO:0000256" key="3">
    <source>
        <dbReference type="RuleBase" id="RU366041"/>
    </source>
</evidence>
<dbReference type="CDD" id="cd12823">
    <property type="entry name" value="Mrs2_Mfm1p-like"/>
    <property type="match status" value="1"/>
</dbReference>
<dbReference type="GO" id="GO:0016020">
    <property type="term" value="C:membrane"/>
    <property type="evidence" value="ECO:0007669"/>
    <property type="project" value="UniProtKB-SubCell"/>
</dbReference>
<name>A0A8T2VTD5_CERRI</name>
<dbReference type="OMA" id="REIDLMF"/>
<comment type="caution">
    <text evidence="5">The sequence shown here is derived from an EMBL/GenBank/DDBJ whole genome shotgun (WGS) entry which is preliminary data.</text>
</comment>
<dbReference type="Pfam" id="PF22099">
    <property type="entry name" value="MRS2-like"/>
    <property type="match status" value="1"/>
</dbReference>
<comment type="function">
    <text evidence="3">Magnesium transporter that may mediate the influx of magnesium.</text>
</comment>
<dbReference type="GO" id="GO:0005509">
    <property type="term" value="F:calcium ion binding"/>
    <property type="evidence" value="ECO:0007669"/>
    <property type="project" value="InterPro"/>
</dbReference>
<reference evidence="5" key="1">
    <citation type="submission" date="2021-08" db="EMBL/GenBank/DDBJ databases">
        <title>WGS assembly of Ceratopteris richardii.</title>
        <authorList>
            <person name="Marchant D.B."/>
            <person name="Chen G."/>
            <person name="Jenkins J."/>
            <person name="Shu S."/>
            <person name="Leebens-Mack J."/>
            <person name="Grimwood J."/>
            <person name="Schmutz J."/>
            <person name="Soltis P."/>
            <person name="Soltis D."/>
            <person name="Chen Z.-H."/>
        </authorList>
    </citation>
    <scope>NUCLEOTIDE SEQUENCE</scope>
    <source>
        <strain evidence="5">Whitten #5841</strain>
        <tissue evidence="5">Leaf</tissue>
    </source>
</reference>
<dbReference type="Gene3D" id="2.40.128.330">
    <property type="match status" value="1"/>
</dbReference>
<keyword evidence="3" id="KW-0406">Ion transport</keyword>
<dbReference type="InterPro" id="IPR002048">
    <property type="entry name" value="EF_hand_dom"/>
</dbReference>